<dbReference type="Proteomes" id="UP000593737">
    <property type="component" value="Chromosome"/>
</dbReference>
<evidence type="ECO:0000313" key="1">
    <source>
        <dbReference type="EMBL" id="QPD03681.1"/>
    </source>
</evidence>
<dbReference type="KEGG" id="nkf:Nkreftii_001455"/>
<dbReference type="EMBL" id="CP047423">
    <property type="protein sequence ID" value="QPD03681.1"/>
    <property type="molecule type" value="Genomic_DNA"/>
</dbReference>
<proteinExistence type="predicted"/>
<gene>
    <name evidence="1" type="ORF">Nkreftii_001455</name>
</gene>
<reference evidence="1 2" key="1">
    <citation type="journal article" date="2020" name="ISME J.">
        <title>Enrichment and physiological characterization of a novel comammox Nitrospira indicates ammonium inhibition of complete nitrification.</title>
        <authorList>
            <person name="Sakoula D."/>
            <person name="Koch H."/>
            <person name="Frank J."/>
            <person name="Jetten M.S.M."/>
            <person name="van Kessel M.A.H.J."/>
            <person name="Lucker S."/>
        </authorList>
    </citation>
    <scope>NUCLEOTIDE SEQUENCE [LARGE SCALE GENOMIC DNA]</scope>
    <source>
        <strain evidence="1">Comreactor17</strain>
    </source>
</reference>
<evidence type="ECO:0000313" key="2">
    <source>
        <dbReference type="Proteomes" id="UP000593737"/>
    </source>
</evidence>
<sequence length="58" mass="6937">MPSILDKVIEREIRRELKDALVRFEQQLRQSGVTDENVKNRVRGAKQFVAFLYGRYLR</sequence>
<accession>A0A7S8FDH2</accession>
<dbReference type="AlphaFoldDB" id="A0A7S8FDH2"/>
<protein>
    <submittedName>
        <fullName evidence="1">Uncharacterized protein</fullName>
    </submittedName>
</protein>
<organism evidence="1 2">
    <name type="scientific">Candidatus Nitrospira kreftii</name>
    <dbReference type="NCBI Taxonomy" id="2652173"/>
    <lineage>
        <taxon>Bacteria</taxon>
        <taxon>Pseudomonadati</taxon>
        <taxon>Nitrospirota</taxon>
        <taxon>Nitrospiria</taxon>
        <taxon>Nitrospirales</taxon>
        <taxon>Nitrospiraceae</taxon>
        <taxon>Nitrospira</taxon>
    </lineage>
</organism>
<name>A0A7S8FDH2_9BACT</name>